<dbReference type="Gene3D" id="3.20.20.30">
    <property type="entry name" value="Luciferase-like domain"/>
    <property type="match status" value="1"/>
</dbReference>
<dbReference type="Proteomes" id="UP000635245">
    <property type="component" value="Unassembled WGS sequence"/>
</dbReference>
<feature type="domain" description="FAD-binding PCMH-type" evidence="6">
    <location>
        <begin position="320"/>
        <end position="493"/>
    </location>
</feature>
<evidence type="ECO:0000259" key="6">
    <source>
        <dbReference type="PROSITE" id="PS51387"/>
    </source>
</evidence>
<dbReference type="InterPro" id="IPR016164">
    <property type="entry name" value="FAD-linked_Oxase-like_C"/>
</dbReference>
<dbReference type="Gene3D" id="3.40.462.20">
    <property type="match status" value="1"/>
</dbReference>
<dbReference type="RefSeq" id="WP_200321944.1">
    <property type="nucleotide sequence ID" value="NZ_JAENJH010000006.1"/>
</dbReference>
<dbReference type="Pfam" id="PF01565">
    <property type="entry name" value="FAD_binding_4"/>
    <property type="match status" value="1"/>
</dbReference>
<organism evidence="7 8">
    <name type="scientific">Prauserella cavernicola</name>
    <dbReference type="NCBI Taxonomy" id="2800127"/>
    <lineage>
        <taxon>Bacteria</taxon>
        <taxon>Bacillati</taxon>
        <taxon>Actinomycetota</taxon>
        <taxon>Actinomycetes</taxon>
        <taxon>Pseudonocardiales</taxon>
        <taxon>Pseudonocardiaceae</taxon>
        <taxon>Prauserella</taxon>
    </lineage>
</organism>
<dbReference type="SUPFAM" id="SSF55103">
    <property type="entry name" value="FAD-linked oxidases, C-terminal domain"/>
    <property type="match status" value="1"/>
</dbReference>
<evidence type="ECO:0000313" key="8">
    <source>
        <dbReference type="Proteomes" id="UP000635245"/>
    </source>
</evidence>
<name>A0A934V859_9PSEU</name>
<keyword evidence="5" id="KW-0560">Oxidoreductase</keyword>
<dbReference type="Gene3D" id="3.30.465.10">
    <property type="match status" value="1"/>
</dbReference>
<keyword evidence="8" id="KW-1185">Reference proteome</keyword>
<dbReference type="SUPFAM" id="SSF51679">
    <property type="entry name" value="Bacterial luciferase-like"/>
    <property type="match status" value="1"/>
</dbReference>
<gene>
    <name evidence="7" type="ORF">JHE00_23975</name>
</gene>
<protein>
    <submittedName>
        <fullName evidence="7">LLM class flavin-dependent oxidoreductase</fullName>
    </submittedName>
</protein>
<keyword evidence="4" id="KW-0274">FAD</keyword>
<dbReference type="InterPro" id="IPR016167">
    <property type="entry name" value="FAD-bd_PCMH_sub1"/>
</dbReference>
<evidence type="ECO:0000256" key="4">
    <source>
        <dbReference type="ARBA" id="ARBA00022827"/>
    </source>
</evidence>
<dbReference type="PANTHER" id="PTHR42973">
    <property type="entry name" value="BINDING OXIDOREDUCTASE, PUTATIVE (AFU_ORTHOLOGUE AFUA_1G17690)-RELATED"/>
    <property type="match status" value="1"/>
</dbReference>
<dbReference type="SUPFAM" id="SSF56176">
    <property type="entry name" value="FAD-binding/transporter-associated domain-like"/>
    <property type="match status" value="1"/>
</dbReference>
<accession>A0A934V859</accession>
<evidence type="ECO:0000313" key="7">
    <source>
        <dbReference type="EMBL" id="MBK1787393.1"/>
    </source>
</evidence>
<dbReference type="GO" id="GO:0016705">
    <property type="term" value="F:oxidoreductase activity, acting on paired donors, with incorporation or reduction of molecular oxygen"/>
    <property type="evidence" value="ECO:0007669"/>
    <property type="project" value="InterPro"/>
</dbReference>
<comment type="cofactor">
    <cofactor evidence="1">
        <name>FAD</name>
        <dbReference type="ChEBI" id="CHEBI:57692"/>
    </cofactor>
</comment>
<dbReference type="InterPro" id="IPR016169">
    <property type="entry name" value="FAD-bd_PCMH_sub2"/>
</dbReference>
<keyword evidence="3" id="KW-0285">Flavoprotein</keyword>
<reference evidence="7" key="1">
    <citation type="submission" date="2020-12" db="EMBL/GenBank/DDBJ databases">
        <title>Prauserella sp. ASG 168, a novel actinomycete isolated from cave rock.</title>
        <authorList>
            <person name="Suriyachadkun C."/>
        </authorList>
    </citation>
    <scope>NUCLEOTIDE SEQUENCE</scope>
    <source>
        <strain evidence="7">ASG 168</strain>
    </source>
</reference>
<dbReference type="InterPro" id="IPR036318">
    <property type="entry name" value="FAD-bd_PCMH-like_sf"/>
</dbReference>
<dbReference type="InterPro" id="IPR006094">
    <property type="entry name" value="Oxid_FAD_bind_N"/>
</dbReference>
<dbReference type="InterPro" id="IPR050416">
    <property type="entry name" value="FAD-linked_Oxidoreductase"/>
</dbReference>
<sequence length="736" mass="77976">MNYGHRLRFGLRLSTDADHEPDHLIKSAALAERWGLDLLVVPAGTAGADLEPGTVSSWIAAATGSLGLVVESPPTPHPAMLARAVASLDQLTAGRVELALHAEAADSGEALGDTIAVVRELWNVLDRGLGRYTGRLHRLSGAQKAAPAHDVPIAVHADSHVLRLVGRQADEWSTGDVTALAEGNRVVDEAARAAGRDPREIRRRITIRGDVGERAGTFTGTTEDWVSDLLPLVLDHGVGTVVLDTDSEDLAARFANDVAPALRAAVDAALPHGWSSTRVRRAAALARRRPGIDYEGTPEGMAEVVEPGDLAYARLRSGYLRGGAPGIVLRATTAEQVAQALAYARRHPGVPLSRRSAGHGVSGRSTNDGGIVIDVSLMNTIEVLDEKTRRVRIGPGARWAEVAAALEPYGWALSSGDYGGVGVGGLATAGGIGYLSREHGLTIDHLRAVEMVLADGSIVRASDVENADLFWAVRGAGANFGIVTAFEFEADEVGPVAFAQLTQDASDVERYLVEWGRVVEQSPRDLTSFVILPPSRAGRPAVALSHTMVHAADRETVLARLEPLAAISPMYAQDVAISSYAAVMNNASDDAPVSRGEPVSRSGLLRHVTPEFAAASARVLRSGAIGWFQLRAVGGAVADVPADATAYAHRDANFSLVVMGGDDEVVDAAWELLRPFLDGLYLSFESSLRPERLAEAFPPATLSRLRRLKSTYDPEGVFDDNFALTPATNDPGGSDQ</sequence>
<evidence type="ECO:0000256" key="1">
    <source>
        <dbReference type="ARBA" id="ARBA00001974"/>
    </source>
</evidence>
<dbReference type="PROSITE" id="PS51387">
    <property type="entry name" value="FAD_PCMH"/>
    <property type="match status" value="1"/>
</dbReference>
<dbReference type="InterPro" id="IPR036661">
    <property type="entry name" value="Luciferase-like_sf"/>
</dbReference>
<comment type="caution">
    <text evidence="7">The sequence shown here is derived from an EMBL/GenBank/DDBJ whole genome shotgun (WGS) entry which is preliminary data.</text>
</comment>
<evidence type="ECO:0000256" key="3">
    <source>
        <dbReference type="ARBA" id="ARBA00022630"/>
    </source>
</evidence>
<evidence type="ECO:0000256" key="2">
    <source>
        <dbReference type="ARBA" id="ARBA00005466"/>
    </source>
</evidence>
<proteinExistence type="inferred from homology"/>
<dbReference type="InterPro" id="IPR016166">
    <property type="entry name" value="FAD-bd_PCMH"/>
</dbReference>
<comment type="similarity">
    <text evidence="2">Belongs to the oxygen-dependent FAD-linked oxidoreductase family.</text>
</comment>
<dbReference type="Gene3D" id="3.30.43.10">
    <property type="entry name" value="Uridine Diphospho-n-acetylenolpyruvylglucosamine Reductase, domain 2"/>
    <property type="match status" value="1"/>
</dbReference>
<evidence type="ECO:0000256" key="5">
    <source>
        <dbReference type="ARBA" id="ARBA00023002"/>
    </source>
</evidence>
<dbReference type="GO" id="GO:0071949">
    <property type="term" value="F:FAD binding"/>
    <property type="evidence" value="ECO:0007669"/>
    <property type="project" value="InterPro"/>
</dbReference>
<dbReference type="AlphaFoldDB" id="A0A934V859"/>
<dbReference type="PANTHER" id="PTHR42973:SF39">
    <property type="entry name" value="FAD-BINDING PCMH-TYPE DOMAIN-CONTAINING PROTEIN"/>
    <property type="match status" value="1"/>
</dbReference>
<dbReference type="EMBL" id="JAENJH010000006">
    <property type="protein sequence ID" value="MBK1787393.1"/>
    <property type="molecule type" value="Genomic_DNA"/>
</dbReference>